<dbReference type="PANTHER" id="PTHR46060">
    <property type="entry name" value="MARINER MOS1 TRANSPOSASE-LIKE PROTEIN"/>
    <property type="match status" value="1"/>
</dbReference>
<protein>
    <recommendedName>
        <fullName evidence="1">Mos1 transposase HTH domain-containing protein</fullName>
    </recommendedName>
</protein>
<proteinExistence type="predicted"/>
<dbReference type="EMBL" id="JAVFWL010000006">
    <property type="protein sequence ID" value="KAK6762383.1"/>
    <property type="molecule type" value="Genomic_DNA"/>
</dbReference>
<evidence type="ECO:0000259" key="1">
    <source>
        <dbReference type="Pfam" id="PF17906"/>
    </source>
</evidence>
<comment type="caution">
    <text evidence="2">The sequence shown here is derived from an EMBL/GenBank/DDBJ whole genome shotgun (WGS) entry which is preliminary data.</text>
</comment>
<dbReference type="PANTHER" id="PTHR46060:SF2">
    <property type="entry name" value="HISTONE-LYSINE N-METHYLTRANSFERASE SETMAR"/>
    <property type="match status" value="1"/>
</dbReference>
<evidence type="ECO:0000313" key="2">
    <source>
        <dbReference type="EMBL" id="KAK6762383.1"/>
    </source>
</evidence>
<dbReference type="InterPro" id="IPR041426">
    <property type="entry name" value="Mos1_HTH"/>
</dbReference>
<organism evidence="2 3">
    <name type="scientific">Necator americanus</name>
    <name type="common">Human hookworm</name>
    <dbReference type="NCBI Taxonomy" id="51031"/>
    <lineage>
        <taxon>Eukaryota</taxon>
        <taxon>Metazoa</taxon>
        <taxon>Ecdysozoa</taxon>
        <taxon>Nematoda</taxon>
        <taxon>Chromadorea</taxon>
        <taxon>Rhabditida</taxon>
        <taxon>Rhabditina</taxon>
        <taxon>Rhabditomorpha</taxon>
        <taxon>Strongyloidea</taxon>
        <taxon>Ancylostomatidae</taxon>
        <taxon>Bunostominae</taxon>
        <taxon>Necator</taxon>
    </lineage>
</organism>
<reference evidence="2 3" key="1">
    <citation type="submission" date="2023-08" db="EMBL/GenBank/DDBJ databases">
        <title>A Necator americanus chromosomal reference genome.</title>
        <authorList>
            <person name="Ilik V."/>
            <person name="Petrzelkova K.J."/>
            <person name="Pardy F."/>
            <person name="Fuh T."/>
            <person name="Niatou-Singa F.S."/>
            <person name="Gouil Q."/>
            <person name="Baker L."/>
            <person name="Ritchie M.E."/>
            <person name="Jex A.R."/>
            <person name="Gazzola D."/>
            <person name="Li H."/>
            <person name="Toshio Fujiwara R."/>
            <person name="Zhan B."/>
            <person name="Aroian R.V."/>
            <person name="Pafco B."/>
            <person name="Schwarz E.M."/>
        </authorList>
    </citation>
    <scope>NUCLEOTIDE SEQUENCE [LARGE SCALE GENOMIC DNA]</scope>
    <source>
        <strain evidence="2 3">Aroian</strain>
        <tissue evidence="2">Whole animal</tissue>
    </source>
</reference>
<keyword evidence="3" id="KW-1185">Reference proteome</keyword>
<dbReference type="InterPro" id="IPR052709">
    <property type="entry name" value="Transposase-MT_Hybrid"/>
</dbReference>
<sequence length="116" mass="12719">MSVTQEQLRAIVFYEWRGGIGATAPARSISSRLGEGTTAIRIVKRWFANGDTDFEDKPRSGRSHSVGVEDSAILDAVKKDPVINTRIFAMRLGCSHLTVVRPSATEKCWLDGSLTP</sequence>
<accession>A0ABR1EIE5</accession>
<evidence type="ECO:0000313" key="3">
    <source>
        <dbReference type="Proteomes" id="UP001303046"/>
    </source>
</evidence>
<feature type="domain" description="Mos1 transposase HTH" evidence="1">
    <location>
        <begin position="6"/>
        <end position="48"/>
    </location>
</feature>
<gene>
    <name evidence="2" type="primary">Necator_chrX.g23356</name>
    <name evidence="2" type="ORF">RB195_023193</name>
</gene>
<name>A0ABR1EIE5_NECAM</name>
<dbReference type="Proteomes" id="UP001303046">
    <property type="component" value="Unassembled WGS sequence"/>
</dbReference>
<dbReference type="Pfam" id="PF17906">
    <property type="entry name" value="HTH_48"/>
    <property type="match status" value="1"/>
</dbReference>